<comment type="cofactor">
    <cofactor evidence="1">
        <name>pantetheine 4'-phosphate</name>
        <dbReference type="ChEBI" id="CHEBI:47942"/>
    </cofactor>
</comment>
<dbReference type="GO" id="GO:0031177">
    <property type="term" value="F:phosphopantetheine binding"/>
    <property type="evidence" value="ECO:0007669"/>
    <property type="project" value="TreeGrafter"/>
</dbReference>
<dbReference type="InterPro" id="IPR000873">
    <property type="entry name" value="AMP-dep_synth/lig_dom"/>
</dbReference>
<dbReference type="Pfam" id="PF00668">
    <property type="entry name" value="Condensation"/>
    <property type="match status" value="1"/>
</dbReference>
<dbReference type="Gene3D" id="1.10.1200.10">
    <property type="entry name" value="ACP-like"/>
    <property type="match status" value="1"/>
</dbReference>
<dbReference type="PROSITE" id="PS00455">
    <property type="entry name" value="AMP_BINDING"/>
    <property type="match status" value="1"/>
</dbReference>
<comment type="caution">
    <text evidence="5">The sequence shown here is derived from an EMBL/GenBank/DDBJ whole genome shotgun (WGS) entry which is preliminary data.</text>
</comment>
<dbReference type="Gene3D" id="2.30.38.10">
    <property type="entry name" value="Luciferase, Domain 3"/>
    <property type="match status" value="1"/>
</dbReference>
<dbReference type="Gene3D" id="3.40.50.980">
    <property type="match status" value="2"/>
</dbReference>
<dbReference type="AlphaFoldDB" id="A0A7W9DYD6"/>
<protein>
    <submittedName>
        <fullName evidence="5">Amino acid adenylation domain-containing protein</fullName>
    </submittedName>
</protein>
<dbReference type="InterPro" id="IPR020845">
    <property type="entry name" value="AMP-binding_CS"/>
</dbReference>
<dbReference type="InterPro" id="IPR001242">
    <property type="entry name" value="Condensation_dom"/>
</dbReference>
<dbReference type="InterPro" id="IPR006162">
    <property type="entry name" value="Ppantetheine_attach_site"/>
</dbReference>
<dbReference type="Gene3D" id="3.30.559.30">
    <property type="entry name" value="Nonribosomal peptide synthetase, condensation domain"/>
    <property type="match status" value="1"/>
</dbReference>
<proteinExistence type="predicted"/>
<dbReference type="Pfam" id="PF00550">
    <property type="entry name" value="PP-binding"/>
    <property type="match status" value="1"/>
</dbReference>
<dbReference type="EMBL" id="JACHCE010000001">
    <property type="protein sequence ID" value="MBB5635109.1"/>
    <property type="molecule type" value="Genomic_DNA"/>
</dbReference>
<accession>A0A7W9DYD6</accession>
<dbReference type="GO" id="GO:0044550">
    <property type="term" value="P:secondary metabolite biosynthetic process"/>
    <property type="evidence" value="ECO:0007669"/>
    <property type="project" value="TreeGrafter"/>
</dbReference>
<evidence type="ECO:0000256" key="3">
    <source>
        <dbReference type="ARBA" id="ARBA00022553"/>
    </source>
</evidence>
<dbReference type="Gene3D" id="3.30.300.30">
    <property type="match status" value="1"/>
</dbReference>
<dbReference type="InterPro" id="IPR036736">
    <property type="entry name" value="ACP-like_sf"/>
</dbReference>
<dbReference type="Proteomes" id="UP000537204">
    <property type="component" value="Unassembled WGS sequence"/>
</dbReference>
<dbReference type="PANTHER" id="PTHR45527">
    <property type="entry name" value="NONRIBOSOMAL PEPTIDE SYNTHETASE"/>
    <property type="match status" value="1"/>
</dbReference>
<gene>
    <name evidence="5" type="ORF">HDE68_000994</name>
</gene>
<evidence type="ECO:0000256" key="1">
    <source>
        <dbReference type="ARBA" id="ARBA00001957"/>
    </source>
</evidence>
<evidence type="ECO:0000256" key="2">
    <source>
        <dbReference type="ARBA" id="ARBA00022450"/>
    </source>
</evidence>
<feature type="domain" description="Carrier" evidence="4">
    <location>
        <begin position="524"/>
        <end position="599"/>
    </location>
</feature>
<reference evidence="5 6" key="1">
    <citation type="submission" date="2020-08" db="EMBL/GenBank/DDBJ databases">
        <title>Genomic Encyclopedia of Type Strains, Phase IV (KMG-V): Genome sequencing to study the core and pangenomes of soil and plant-associated prokaryotes.</title>
        <authorList>
            <person name="Whitman W."/>
        </authorList>
    </citation>
    <scope>NUCLEOTIDE SEQUENCE [LARGE SCALE GENOMIC DNA]</scope>
    <source>
        <strain evidence="5 6">S3M1</strain>
    </source>
</reference>
<evidence type="ECO:0000313" key="5">
    <source>
        <dbReference type="EMBL" id="MBB5635109.1"/>
    </source>
</evidence>
<organism evidence="5 6">
    <name type="scientific">Pedobacter cryoconitis</name>
    <dbReference type="NCBI Taxonomy" id="188932"/>
    <lineage>
        <taxon>Bacteria</taxon>
        <taxon>Pseudomonadati</taxon>
        <taxon>Bacteroidota</taxon>
        <taxon>Sphingobacteriia</taxon>
        <taxon>Sphingobacteriales</taxon>
        <taxon>Sphingobacteriaceae</taxon>
        <taxon>Pedobacter</taxon>
    </lineage>
</organism>
<keyword evidence="2" id="KW-0596">Phosphopantetheine</keyword>
<dbReference type="SUPFAM" id="SSF52777">
    <property type="entry name" value="CoA-dependent acyltransferases"/>
    <property type="match status" value="2"/>
</dbReference>
<sequence>MIFQNELIQCLKNGGTRTAIAFGKEKVSYAELFANANKITSFLLRKNLQKETFIGIMLTDRLSVIYSLIGISNSRCVFVPIDPALPAERLNLIKEKLDLAHIITSNLDKRLDLAITNQYFIEDIFKEENDSLPSYPDFEENDSLYVYFTSGSTGVPKGIVGKNASLVHYLKWQIKEFNIDDSFRFSQLITPYFDAFLRDVFVPVFVNGCICIPELTPAIWSPENIISWLQDSEINFVHCVPSVFKALNQKDQLKADNFPALKFVLLSGERIYPAELKDWYSILGERIQLVNLYGTTETTLISSFYRIKKEDVSKSRIPIGKPIDDTLIYVADKNLVACNKLVVGDVYIISDFISKGYLKDDLLNEEKFIAIEPVTKDRRTAFKTGDKARVLLSGEVELLGREDRQIKLRGIRIELDEIENVISEFPMVNKALVIVQNNNEIYTAESGDLQGECFLTVFLERAPGVTLDVKTLEVEVKKLISLKLPSALIPSNIIELDAFPLNSNGKLDYKHLQGLLSNQREILIPDGPVEEKLLEIWQEMFLDKTISTDDSFLKIGGNSLSLMRLTSKIYTAFNVRFPLHVLFNTLTIKAQANFINKSAGDDAYKIRKAEPKALYALSSSQSRLYFQYEMDRASLAYHLPLAWTLKQAISYERIESIFSALVDRHESLRTRFVNTDGMVRQKIEDHFPVALEIIKCDKGQVDDVISDFIRPFDLSNGPLFRIGMLELETGLPILLFDMHHIISDGISEGILFSDFMSLLQGDDLKPLVLQYKDYCEWEAKFRLTDKYINNREYWIKKLDKRPGKIDWPLGGKKNKADALLQGGSLDFEIDYAIIMTLVDRFKADNCTPSSVLFATFVTFLSQLTNQNDFIIGTNTSGRLQEEMEKVVGMFVKTIPVKASLDVDLMFEDFVKETHKNLVEANNRQVYDLSDIVTEVKRNDKPGEHNNQGLFEVMFVFQNQDMVLEIENAYFETYELSTPEAKFPLSLTIMEGKDSFRFNLEYSLDYFTTDDASYLIERYQSIVTRISANLKYTVLDLIDDSDDQNSLIISDLNIGF</sequence>
<evidence type="ECO:0000313" key="6">
    <source>
        <dbReference type="Proteomes" id="UP000537204"/>
    </source>
</evidence>
<evidence type="ECO:0000259" key="4">
    <source>
        <dbReference type="PROSITE" id="PS50075"/>
    </source>
</evidence>
<dbReference type="GO" id="GO:0003824">
    <property type="term" value="F:catalytic activity"/>
    <property type="evidence" value="ECO:0007669"/>
    <property type="project" value="InterPro"/>
</dbReference>
<dbReference type="RefSeq" id="WP_183879466.1">
    <property type="nucleotide sequence ID" value="NZ_JACHCD010000002.1"/>
</dbReference>
<dbReference type="GO" id="GO:0005737">
    <property type="term" value="C:cytoplasm"/>
    <property type="evidence" value="ECO:0007669"/>
    <property type="project" value="TreeGrafter"/>
</dbReference>
<dbReference type="InterPro" id="IPR023213">
    <property type="entry name" value="CAT-like_dom_sf"/>
</dbReference>
<dbReference type="InterPro" id="IPR009081">
    <property type="entry name" value="PP-bd_ACP"/>
</dbReference>
<dbReference type="PROSITE" id="PS50075">
    <property type="entry name" value="CARRIER"/>
    <property type="match status" value="1"/>
</dbReference>
<dbReference type="GO" id="GO:0043041">
    <property type="term" value="P:amino acid activation for nonribosomal peptide biosynthetic process"/>
    <property type="evidence" value="ECO:0007669"/>
    <property type="project" value="TreeGrafter"/>
</dbReference>
<dbReference type="PROSITE" id="PS00012">
    <property type="entry name" value="PHOSPHOPANTETHEINE"/>
    <property type="match status" value="1"/>
</dbReference>
<dbReference type="Gene3D" id="3.30.559.10">
    <property type="entry name" value="Chloramphenicol acetyltransferase-like domain"/>
    <property type="match status" value="1"/>
</dbReference>
<dbReference type="Pfam" id="PF00501">
    <property type="entry name" value="AMP-binding"/>
    <property type="match status" value="1"/>
</dbReference>
<keyword evidence="3" id="KW-0597">Phosphoprotein</keyword>
<dbReference type="SUPFAM" id="SSF56801">
    <property type="entry name" value="Acetyl-CoA synthetase-like"/>
    <property type="match status" value="1"/>
</dbReference>
<dbReference type="PANTHER" id="PTHR45527:SF1">
    <property type="entry name" value="FATTY ACID SYNTHASE"/>
    <property type="match status" value="1"/>
</dbReference>
<dbReference type="InterPro" id="IPR045851">
    <property type="entry name" value="AMP-bd_C_sf"/>
</dbReference>
<name>A0A7W9DYD6_9SPHI</name>
<dbReference type="SUPFAM" id="SSF47336">
    <property type="entry name" value="ACP-like"/>
    <property type="match status" value="1"/>
</dbReference>